<dbReference type="InParanoid" id="A0A4W3HH55"/>
<dbReference type="InterPro" id="IPR007110">
    <property type="entry name" value="Ig-like_dom"/>
</dbReference>
<keyword evidence="2" id="KW-0393">Immunoglobulin domain</keyword>
<dbReference type="PANTHER" id="PTHR23411">
    <property type="entry name" value="TAPASIN"/>
    <property type="match status" value="1"/>
</dbReference>
<accession>A0A4W3HH55</accession>
<dbReference type="SMART" id="SM00406">
    <property type="entry name" value="IGv"/>
    <property type="match status" value="1"/>
</dbReference>
<dbReference type="InterPro" id="IPR003597">
    <property type="entry name" value="Ig_C1-set"/>
</dbReference>
<evidence type="ECO:0000256" key="2">
    <source>
        <dbReference type="ARBA" id="ARBA00023319"/>
    </source>
</evidence>
<dbReference type="InterPro" id="IPR013783">
    <property type="entry name" value="Ig-like_fold"/>
</dbReference>
<dbReference type="GeneTree" id="ENSGT00970000196768"/>
<sequence length="305" mass="34804">SSLSLGYSAQVSVLTSVHKHEVPDFSQYLVLKQPPYLTGKTGQALRLTCESSGFILNITHMSWYRQLPGKQQENLLQYDGSSIKSFGSGFENRVTVIREDSQSIFDLIIKCPTVHDTSTYYCEIKTHDYKGQGTVLTVTDVVFTKQPSVYLLLPSAEEMAAQQFVTLTCLVKDFAPKEIFVQWTVNDQLIDANKYRNTEVMADSEDLNYSMYSMLTLSVDEWNRRPSYSCVVGHETFPLKTLTRTVNKSSGKPSFVNLALVLMDTVLRSDVKLFKQIFSSVRTDAFFLEEKLILSYYRSHFRIYT</sequence>
<protein>
    <recommendedName>
        <fullName evidence="3">Ig-like domain-containing protein</fullName>
    </recommendedName>
</protein>
<dbReference type="FunCoup" id="A0A4W3HH55">
    <property type="interactions" value="7"/>
</dbReference>
<proteinExistence type="predicted"/>
<dbReference type="InterPro" id="IPR003599">
    <property type="entry name" value="Ig_sub"/>
</dbReference>
<reference evidence="5" key="1">
    <citation type="journal article" date="2006" name="Science">
        <title>Ancient noncoding elements conserved in the human genome.</title>
        <authorList>
            <person name="Venkatesh B."/>
            <person name="Kirkness E.F."/>
            <person name="Loh Y.H."/>
            <person name="Halpern A.L."/>
            <person name="Lee A.P."/>
            <person name="Johnson J."/>
            <person name="Dandona N."/>
            <person name="Viswanathan L.D."/>
            <person name="Tay A."/>
            <person name="Venter J.C."/>
            <person name="Strausberg R.L."/>
            <person name="Brenner S."/>
        </authorList>
    </citation>
    <scope>NUCLEOTIDE SEQUENCE [LARGE SCALE GENOMIC DNA]</scope>
</reference>
<dbReference type="SUPFAM" id="SSF48726">
    <property type="entry name" value="Immunoglobulin"/>
    <property type="match status" value="2"/>
</dbReference>
<dbReference type="InterPro" id="IPR036179">
    <property type="entry name" value="Ig-like_dom_sf"/>
</dbReference>
<dbReference type="InterPro" id="IPR003006">
    <property type="entry name" value="Ig/MHC_CS"/>
</dbReference>
<dbReference type="SMART" id="SM00409">
    <property type="entry name" value="IG"/>
    <property type="match status" value="2"/>
</dbReference>
<organism evidence="4 5">
    <name type="scientific">Callorhinchus milii</name>
    <name type="common">Ghost shark</name>
    <dbReference type="NCBI Taxonomy" id="7868"/>
    <lineage>
        <taxon>Eukaryota</taxon>
        <taxon>Metazoa</taxon>
        <taxon>Chordata</taxon>
        <taxon>Craniata</taxon>
        <taxon>Vertebrata</taxon>
        <taxon>Chondrichthyes</taxon>
        <taxon>Holocephali</taxon>
        <taxon>Chimaeriformes</taxon>
        <taxon>Callorhinchidae</taxon>
        <taxon>Callorhinchus</taxon>
    </lineage>
</organism>
<evidence type="ECO:0000259" key="3">
    <source>
        <dbReference type="PROSITE" id="PS50835"/>
    </source>
</evidence>
<dbReference type="PROSITE" id="PS00290">
    <property type="entry name" value="IG_MHC"/>
    <property type="match status" value="1"/>
</dbReference>
<dbReference type="CDD" id="cd05768">
    <property type="entry name" value="IgC1_CH3_IgAGD_CH4_IgAEM"/>
    <property type="match status" value="1"/>
</dbReference>
<dbReference type="InterPro" id="IPR050380">
    <property type="entry name" value="Immune_Resp_Modulators"/>
</dbReference>
<reference evidence="5" key="2">
    <citation type="journal article" date="2007" name="PLoS Biol.">
        <title>Survey sequencing and comparative analysis of the elephant shark (Callorhinchus milii) genome.</title>
        <authorList>
            <person name="Venkatesh B."/>
            <person name="Kirkness E.F."/>
            <person name="Loh Y.H."/>
            <person name="Halpern A.L."/>
            <person name="Lee A.P."/>
            <person name="Johnson J."/>
            <person name="Dandona N."/>
            <person name="Viswanathan L.D."/>
            <person name="Tay A."/>
            <person name="Venter J.C."/>
            <person name="Strausberg R.L."/>
            <person name="Brenner S."/>
        </authorList>
    </citation>
    <scope>NUCLEOTIDE SEQUENCE [LARGE SCALE GENOMIC DNA]</scope>
</reference>
<feature type="domain" description="Ig-like" evidence="3">
    <location>
        <begin position="23"/>
        <end position="139"/>
    </location>
</feature>
<dbReference type="InterPro" id="IPR013106">
    <property type="entry name" value="Ig_V-set"/>
</dbReference>
<dbReference type="AlphaFoldDB" id="A0A4W3HH55"/>
<dbReference type="Gene3D" id="2.60.40.10">
    <property type="entry name" value="Immunoglobulins"/>
    <property type="match status" value="2"/>
</dbReference>
<dbReference type="FunFam" id="2.60.40.10:FF:000463">
    <property type="entry name" value="Immunoglobulin heavy constant gamma 1"/>
    <property type="match status" value="1"/>
</dbReference>
<reference evidence="4" key="4">
    <citation type="submission" date="2025-08" db="UniProtKB">
        <authorList>
            <consortium name="Ensembl"/>
        </authorList>
    </citation>
    <scope>IDENTIFICATION</scope>
</reference>
<feature type="domain" description="Ig-like" evidence="3">
    <location>
        <begin position="147"/>
        <end position="247"/>
    </location>
</feature>
<dbReference type="SMART" id="SM00407">
    <property type="entry name" value="IGc1"/>
    <property type="match status" value="1"/>
</dbReference>
<dbReference type="Ensembl" id="ENSCMIT00000009213.1">
    <property type="protein sequence ID" value="ENSCMIP00000008964.1"/>
    <property type="gene ID" value="ENSCMIG00000004776.1"/>
</dbReference>
<dbReference type="Pfam" id="PF07686">
    <property type="entry name" value="V-set"/>
    <property type="match status" value="1"/>
</dbReference>
<evidence type="ECO:0000256" key="1">
    <source>
        <dbReference type="ARBA" id="ARBA00023180"/>
    </source>
</evidence>
<keyword evidence="1" id="KW-0325">Glycoprotein</keyword>
<dbReference type="Proteomes" id="UP000314986">
    <property type="component" value="Unassembled WGS sequence"/>
</dbReference>
<evidence type="ECO:0000313" key="4">
    <source>
        <dbReference type="Ensembl" id="ENSCMIP00000008964.1"/>
    </source>
</evidence>
<evidence type="ECO:0000313" key="5">
    <source>
        <dbReference type="Proteomes" id="UP000314986"/>
    </source>
</evidence>
<reference evidence="5" key="3">
    <citation type="journal article" date="2014" name="Nature">
        <title>Elephant shark genome provides unique insights into gnathostome evolution.</title>
        <authorList>
            <consortium name="International Elephant Shark Genome Sequencing Consortium"/>
            <person name="Venkatesh B."/>
            <person name="Lee A.P."/>
            <person name="Ravi V."/>
            <person name="Maurya A.K."/>
            <person name="Lian M.M."/>
            <person name="Swann J.B."/>
            <person name="Ohta Y."/>
            <person name="Flajnik M.F."/>
            <person name="Sutoh Y."/>
            <person name="Kasahara M."/>
            <person name="Hoon S."/>
            <person name="Gangu V."/>
            <person name="Roy S.W."/>
            <person name="Irimia M."/>
            <person name="Korzh V."/>
            <person name="Kondrychyn I."/>
            <person name="Lim Z.W."/>
            <person name="Tay B.H."/>
            <person name="Tohari S."/>
            <person name="Kong K.W."/>
            <person name="Ho S."/>
            <person name="Lorente-Galdos B."/>
            <person name="Quilez J."/>
            <person name="Marques-Bonet T."/>
            <person name="Raney B.J."/>
            <person name="Ingham P.W."/>
            <person name="Tay A."/>
            <person name="Hillier L.W."/>
            <person name="Minx P."/>
            <person name="Boehm T."/>
            <person name="Wilson R.K."/>
            <person name="Brenner S."/>
            <person name="Warren W.C."/>
        </authorList>
    </citation>
    <scope>NUCLEOTIDE SEQUENCE [LARGE SCALE GENOMIC DNA]</scope>
</reference>
<dbReference type="PROSITE" id="PS50835">
    <property type="entry name" value="IG_LIKE"/>
    <property type="match status" value="2"/>
</dbReference>
<keyword evidence="5" id="KW-1185">Reference proteome</keyword>
<reference evidence="4" key="5">
    <citation type="submission" date="2025-09" db="UniProtKB">
        <authorList>
            <consortium name="Ensembl"/>
        </authorList>
    </citation>
    <scope>IDENTIFICATION</scope>
</reference>
<name>A0A4W3HH55_CALMI</name>
<dbReference type="Pfam" id="PF07654">
    <property type="entry name" value="C1-set"/>
    <property type="match status" value="1"/>
</dbReference>